<dbReference type="GO" id="GO:0000294">
    <property type="term" value="P:nuclear-transcribed mRNA catabolic process, RNase MRP-dependent"/>
    <property type="evidence" value="ECO:0007669"/>
    <property type="project" value="TreeGrafter"/>
</dbReference>
<feature type="region of interest" description="Disordered" evidence="1">
    <location>
        <begin position="149"/>
        <end position="169"/>
    </location>
</feature>
<dbReference type="InterPro" id="IPR047204">
    <property type="entry name" value="RMP1_RBD"/>
</dbReference>
<dbReference type="AlphaFoldDB" id="A0A420YJ41"/>
<keyword evidence="4" id="KW-1185">Reference proteome</keyword>
<dbReference type="PANTHER" id="PTHR37792">
    <property type="entry name" value="RIBONUCLEASE MRP PROTEIN SUBUNIT RMP1"/>
    <property type="match status" value="1"/>
</dbReference>
<comment type="caution">
    <text evidence="3">The sequence shown here is derived from an EMBL/GenBank/DDBJ whole genome shotgun (WGS) entry which is preliminary data.</text>
</comment>
<sequence length="283" mass="31785">MDSPSTNDVTSSQHRCLDLLGPAQEILDLFNHRNKNQHRLSKWWKQFDMLRRGIRKLIAVLEDFLEAEARTVVRRKKTKKNSSAQKEPFAVEPTRMEVRARYVLEQLVPGAFVAFTQLAADNQFAHLGLALLGVLAQVHDAVAPLVTTPESLSDTDKPNTATTAEDVPSADIIQATVDLGVAVSRSEVTNGDPRAMEKASKAEVNAVERKNNNTNEGKRNADTSEAINATDKPQDEKKKKKKKRHDEFDDIFDSLETEESTTKKKKKRSKKRDEFDDIFGSLT</sequence>
<gene>
    <name evidence="3" type="ORF">DL546_009205</name>
</gene>
<organism evidence="3 4">
    <name type="scientific">Coniochaeta pulveracea</name>
    <dbReference type="NCBI Taxonomy" id="177199"/>
    <lineage>
        <taxon>Eukaryota</taxon>
        <taxon>Fungi</taxon>
        <taxon>Dikarya</taxon>
        <taxon>Ascomycota</taxon>
        <taxon>Pezizomycotina</taxon>
        <taxon>Sordariomycetes</taxon>
        <taxon>Sordariomycetidae</taxon>
        <taxon>Coniochaetales</taxon>
        <taxon>Coniochaetaceae</taxon>
        <taxon>Coniochaeta</taxon>
    </lineage>
</organism>
<dbReference type="STRING" id="177199.A0A420YJ41"/>
<evidence type="ECO:0000256" key="1">
    <source>
        <dbReference type="SAM" id="MobiDB-lite"/>
    </source>
</evidence>
<evidence type="ECO:0000259" key="2">
    <source>
        <dbReference type="Pfam" id="PF20945"/>
    </source>
</evidence>
<reference evidence="3 4" key="1">
    <citation type="submission" date="2018-08" db="EMBL/GenBank/DDBJ databases">
        <title>Draft genome of the lignicolous fungus Coniochaeta pulveracea.</title>
        <authorList>
            <person name="Borstlap C.J."/>
            <person name="De Witt R.N."/>
            <person name="Botha A."/>
            <person name="Volschenk H."/>
        </authorList>
    </citation>
    <scope>NUCLEOTIDE SEQUENCE [LARGE SCALE GENOMIC DNA]</scope>
    <source>
        <strain evidence="3 4">CAB683</strain>
    </source>
</reference>
<feature type="compositionally biased region" description="Acidic residues" evidence="1">
    <location>
        <begin position="248"/>
        <end position="259"/>
    </location>
</feature>
<dbReference type="CDD" id="cd22573">
    <property type="entry name" value="RMP1_RBD"/>
    <property type="match status" value="1"/>
</dbReference>
<dbReference type="Pfam" id="PF20945">
    <property type="entry name" value="RMP1"/>
    <property type="match status" value="1"/>
</dbReference>
<dbReference type="GO" id="GO:0000466">
    <property type="term" value="P:maturation of 5.8S rRNA from tricistronic rRNA transcript (SSU-rRNA, 5.8S rRNA, LSU-rRNA)"/>
    <property type="evidence" value="ECO:0007669"/>
    <property type="project" value="TreeGrafter"/>
</dbReference>
<proteinExistence type="predicted"/>
<feature type="domain" description="RNase MRP protein 1 RNA binding" evidence="2">
    <location>
        <begin position="26"/>
        <end position="137"/>
    </location>
</feature>
<evidence type="ECO:0000313" key="3">
    <source>
        <dbReference type="EMBL" id="RKU47912.1"/>
    </source>
</evidence>
<feature type="compositionally biased region" description="Basic and acidic residues" evidence="1">
    <location>
        <begin position="194"/>
        <end position="222"/>
    </location>
</feature>
<dbReference type="Proteomes" id="UP000275385">
    <property type="component" value="Unassembled WGS sequence"/>
</dbReference>
<dbReference type="GO" id="GO:0000172">
    <property type="term" value="C:ribonuclease MRP complex"/>
    <property type="evidence" value="ECO:0007669"/>
    <property type="project" value="InterPro"/>
</dbReference>
<dbReference type="GO" id="GO:0042134">
    <property type="term" value="F:rRNA primary transcript binding"/>
    <property type="evidence" value="ECO:0007669"/>
    <property type="project" value="InterPro"/>
</dbReference>
<dbReference type="OrthoDB" id="5414547at2759"/>
<feature type="compositionally biased region" description="Polar residues" evidence="1">
    <location>
        <begin position="149"/>
        <end position="163"/>
    </location>
</feature>
<feature type="region of interest" description="Disordered" evidence="1">
    <location>
        <begin position="188"/>
        <end position="283"/>
    </location>
</feature>
<dbReference type="InterPro" id="IPR047205">
    <property type="entry name" value="RMP1"/>
</dbReference>
<name>A0A420YJ41_9PEZI</name>
<evidence type="ECO:0000313" key="4">
    <source>
        <dbReference type="Proteomes" id="UP000275385"/>
    </source>
</evidence>
<accession>A0A420YJ41</accession>
<dbReference type="EMBL" id="QVQW01000007">
    <property type="protein sequence ID" value="RKU47912.1"/>
    <property type="molecule type" value="Genomic_DNA"/>
</dbReference>
<dbReference type="PANTHER" id="PTHR37792:SF1">
    <property type="entry name" value="RIBONUCLEASE MRP PROTEIN SUBUNIT RMP1"/>
    <property type="match status" value="1"/>
</dbReference>
<protein>
    <recommendedName>
        <fullName evidence="2">RNase MRP protein 1 RNA binding domain-containing protein</fullName>
    </recommendedName>
</protein>